<gene>
    <name evidence="2" type="ORF">HX876_15275</name>
</gene>
<name>A0A7Y7YCJ1_9PSED</name>
<dbReference type="Proteomes" id="UP000520592">
    <property type="component" value="Unassembled WGS sequence"/>
</dbReference>
<dbReference type="RefSeq" id="WP_177061984.1">
    <property type="nucleotide sequence ID" value="NZ_JACAPS010000043.1"/>
</dbReference>
<evidence type="ECO:0000313" key="3">
    <source>
        <dbReference type="Proteomes" id="UP000520592"/>
    </source>
</evidence>
<reference evidence="2 3" key="1">
    <citation type="submission" date="2020-04" db="EMBL/GenBank/DDBJ databases">
        <title>Molecular characterization of pseudomonads from Agaricus bisporus reveal novel blotch 2 pathogens in Western Europe.</title>
        <authorList>
            <person name="Taparia T."/>
            <person name="Krijger M."/>
            <person name="Haynes E."/>
            <person name="Elpinstone J.G."/>
            <person name="Noble R."/>
            <person name="Van Der Wolf J."/>
        </authorList>
    </citation>
    <scope>NUCLEOTIDE SEQUENCE [LARGE SCALE GENOMIC DNA]</scope>
    <source>
        <strain evidence="2 3">IPO3737</strain>
    </source>
</reference>
<keyword evidence="1" id="KW-0175">Coiled coil</keyword>
<protein>
    <submittedName>
        <fullName evidence="2">Uncharacterized protein</fullName>
    </submittedName>
</protein>
<comment type="caution">
    <text evidence="2">The sequence shown here is derived from an EMBL/GenBank/DDBJ whole genome shotgun (WGS) entry which is preliminary data.</text>
</comment>
<proteinExistence type="predicted"/>
<dbReference type="EMBL" id="JACAQD010000016">
    <property type="protein sequence ID" value="NWC33762.1"/>
    <property type="molecule type" value="Genomic_DNA"/>
</dbReference>
<evidence type="ECO:0000256" key="1">
    <source>
        <dbReference type="SAM" id="Coils"/>
    </source>
</evidence>
<sequence length="378" mass="43165">MSNNIINIFKAPVRAAQHLAHRKEMNICKNLVKVQNQAEDQAKNIAFINKEINAHEKHKAQLEQNIKLANRLKSQLPGDDKNSVHIRTLKKFGLKSEKHALYLRGNGEDMYLSAHKGFKNKSRELYCEIRGKDYSTIFPDSVDKAVTRHRILGNLSEALPREFAEINSKVPIQTIRNNIDIKKQQDALDERNKQYVVLKNQLVEKNSKIEKLEPEAEKVRLNGKKAAELLFSTDGLDFLNGRSESKPKSLDSNIKSFTPGHIRELANIGLTDKAEKIETYTHNSTLSIEELRHYRIAANSNSSTTVKKFLPVTLGQQDFGKDDDKNSVLFHIEGRPYKFSSENDSGVFFKRKTEFTVMSVEKRQDGRSAIHLREKTSP</sequence>
<feature type="coiled-coil region" evidence="1">
    <location>
        <begin position="31"/>
        <end position="72"/>
    </location>
</feature>
<evidence type="ECO:0000313" key="2">
    <source>
        <dbReference type="EMBL" id="NWC33762.1"/>
    </source>
</evidence>
<accession>A0A7Y7YCJ1</accession>
<organism evidence="2 3">
    <name type="scientific">Pseudomonas gingeri</name>
    <dbReference type="NCBI Taxonomy" id="117681"/>
    <lineage>
        <taxon>Bacteria</taxon>
        <taxon>Pseudomonadati</taxon>
        <taxon>Pseudomonadota</taxon>
        <taxon>Gammaproteobacteria</taxon>
        <taxon>Pseudomonadales</taxon>
        <taxon>Pseudomonadaceae</taxon>
        <taxon>Pseudomonas</taxon>
    </lineage>
</organism>
<dbReference type="AlphaFoldDB" id="A0A7Y7YCJ1"/>